<evidence type="ECO:0000313" key="2">
    <source>
        <dbReference type="EMBL" id="OTA24900.1"/>
    </source>
</evidence>
<dbReference type="EMBL" id="MUNK01000224">
    <property type="protein sequence ID" value="OTA24900.1"/>
    <property type="molecule type" value="Genomic_DNA"/>
</dbReference>
<organism evidence="2 3">
    <name type="scientific">Hortaea werneckii EXF-2000</name>
    <dbReference type="NCBI Taxonomy" id="1157616"/>
    <lineage>
        <taxon>Eukaryota</taxon>
        <taxon>Fungi</taxon>
        <taxon>Dikarya</taxon>
        <taxon>Ascomycota</taxon>
        <taxon>Pezizomycotina</taxon>
        <taxon>Dothideomycetes</taxon>
        <taxon>Dothideomycetidae</taxon>
        <taxon>Mycosphaerellales</taxon>
        <taxon>Teratosphaeriaceae</taxon>
        <taxon>Hortaea</taxon>
    </lineage>
</organism>
<comment type="caution">
    <text evidence="2">The sequence shown here is derived from an EMBL/GenBank/DDBJ whole genome shotgun (WGS) entry which is preliminary data.</text>
</comment>
<dbReference type="InParanoid" id="A0A1Z5SVQ4"/>
<dbReference type="VEuPathDB" id="FungiDB:BTJ68_10995"/>
<gene>
    <name evidence="2" type="ORF">BTJ68_10995</name>
</gene>
<keyword evidence="3" id="KW-1185">Reference proteome</keyword>
<name>A0A1Z5SVQ4_HORWE</name>
<feature type="region of interest" description="Disordered" evidence="1">
    <location>
        <begin position="255"/>
        <end position="274"/>
    </location>
</feature>
<dbReference type="Proteomes" id="UP000194280">
    <property type="component" value="Unassembled WGS sequence"/>
</dbReference>
<protein>
    <submittedName>
        <fullName evidence="2">Uncharacterized protein</fullName>
    </submittedName>
</protein>
<feature type="compositionally biased region" description="Low complexity" evidence="1">
    <location>
        <begin position="31"/>
        <end position="45"/>
    </location>
</feature>
<reference evidence="2 3" key="1">
    <citation type="submission" date="2017-01" db="EMBL/GenBank/DDBJ databases">
        <title>The recent genome duplication of the halophilic yeast Hortaea werneckii: insights from long-read sequencing.</title>
        <authorList>
            <person name="Sinha S."/>
            <person name="Flibotte S."/>
            <person name="Neira M."/>
            <person name="Lenassi M."/>
            <person name="Gostincar C."/>
            <person name="Stajich J.E."/>
            <person name="Nislow C.E."/>
        </authorList>
    </citation>
    <scope>NUCLEOTIDE SEQUENCE [LARGE SCALE GENOMIC DNA]</scope>
    <source>
        <strain evidence="2 3">EXF-2000</strain>
    </source>
</reference>
<dbReference type="OrthoDB" id="3871374at2759"/>
<dbReference type="AlphaFoldDB" id="A0A1Z5SVQ4"/>
<evidence type="ECO:0000313" key="3">
    <source>
        <dbReference type="Proteomes" id="UP000194280"/>
    </source>
</evidence>
<evidence type="ECO:0000256" key="1">
    <source>
        <dbReference type="SAM" id="MobiDB-lite"/>
    </source>
</evidence>
<sequence length="319" mass="35096">MPGPRRSGRSTQGSAPEKFDHTRFPGYSEFSPSAPLLAASASSSPFGRNMRKNGGAGPAQPSTEMSGPIWAKQLVIYDWPVPSPKDYTKLTDCQRRWKEACDNAFASKDKANPFDFDDWQTFAGNPDHYVQWNNFASAVASAFVVRGKRAFVAGVSWKDFVDQELQEDSEESARKQALQQPQKKTTIMSEALKNTTRLCVFSHTAVRLCNEIWLEKCVSVPKIDALLNEERAPQTNEKRDSKMVDNDIDALSARGKSAGAEEQGRWTTGGGPNPVFGWPAVGSIGAKGRRMATTAIEEFALRLLDMDTSSDDDDDGTDS</sequence>
<feature type="region of interest" description="Disordered" evidence="1">
    <location>
        <begin position="1"/>
        <end position="65"/>
    </location>
</feature>
<accession>A0A1Z5SVQ4</accession>
<proteinExistence type="predicted"/>